<evidence type="ECO:0000313" key="2">
    <source>
        <dbReference type="EMBL" id="KLV11533.1"/>
    </source>
</evidence>
<dbReference type="EMBL" id="LDOU01000002">
    <property type="protein sequence ID" value="KLV11533.1"/>
    <property type="molecule type" value="Genomic_DNA"/>
</dbReference>
<keyword evidence="1" id="KW-0732">Signal</keyword>
<comment type="caution">
    <text evidence="2">The sequence shown here is derived from an EMBL/GenBank/DDBJ whole genome shotgun (WGS) entry which is preliminary data.</text>
</comment>
<accession>A0A0J1HIT6</accession>
<dbReference type="Pfam" id="PF11306">
    <property type="entry name" value="DUF3108"/>
    <property type="match status" value="1"/>
</dbReference>
<reference evidence="2 3" key="1">
    <citation type="submission" date="2015-05" db="EMBL/GenBank/DDBJ databases">
        <title>Photobacterium galathea sp. nov.</title>
        <authorList>
            <person name="Machado H."/>
            <person name="Gram L."/>
        </authorList>
    </citation>
    <scope>NUCLEOTIDE SEQUENCE [LARGE SCALE GENOMIC DNA]</scope>
    <source>
        <strain evidence="2 3">DSM 22954</strain>
    </source>
</reference>
<sequence length="268" mass="30071">MKPLLSATSAAFLAGVSFFAAGPALAEPPKNFHQCTKTLTYQLYFNNLRIGQLSRTLRWQDQEAIVNSYSSINVLATKTRFKQSSEVYWSPQHQSFLSKGFDRNISGLMDGTTRASFSRDAKKSTVSNDGEKLTFQSSDKPILDVDAIGSQMRLDLIEGKTFFDYKMQESDDVSHYYFQVKGQETIDSNFGPVRAIRVEQIRKSDRKLVMWFSPDVDYQLVRATYQRKIVDVKAVLLTKNINCPPGVNTLSQTTASSATSSTLSPPPF</sequence>
<evidence type="ECO:0000313" key="3">
    <source>
        <dbReference type="Proteomes" id="UP000035909"/>
    </source>
</evidence>
<protein>
    <recommendedName>
        <fullName evidence="4">DUF3108 domain-containing protein</fullName>
    </recommendedName>
</protein>
<dbReference type="Proteomes" id="UP000035909">
    <property type="component" value="Unassembled WGS sequence"/>
</dbReference>
<name>A0A0J1HIT6_9GAMM</name>
<keyword evidence="3" id="KW-1185">Reference proteome</keyword>
<dbReference type="RefSeq" id="WP_047883492.1">
    <property type="nucleotide sequence ID" value="NZ_CP071325.1"/>
</dbReference>
<evidence type="ECO:0008006" key="4">
    <source>
        <dbReference type="Google" id="ProtNLM"/>
    </source>
</evidence>
<proteinExistence type="predicted"/>
<dbReference type="OrthoDB" id="5875477at2"/>
<feature type="chain" id="PRO_5005252655" description="DUF3108 domain-containing protein" evidence="1">
    <location>
        <begin position="27"/>
        <end position="268"/>
    </location>
</feature>
<gene>
    <name evidence="2" type="ORF">ABT57_02015</name>
</gene>
<dbReference type="PATRIC" id="fig|320778.3.peg.427"/>
<dbReference type="AlphaFoldDB" id="A0A0J1HIT6"/>
<dbReference type="STRING" id="320778.ABT57_02015"/>
<dbReference type="InterPro" id="IPR021457">
    <property type="entry name" value="DUF3108"/>
</dbReference>
<feature type="signal peptide" evidence="1">
    <location>
        <begin position="1"/>
        <end position="26"/>
    </location>
</feature>
<evidence type="ECO:0000256" key="1">
    <source>
        <dbReference type="SAM" id="SignalP"/>
    </source>
</evidence>
<organism evidence="2 3">
    <name type="scientific">Photobacterium ganghwense</name>
    <dbReference type="NCBI Taxonomy" id="320778"/>
    <lineage>
        <taxon>Bacteria</taxon>
        <taxon>Pseudomonadati</taxon>
        <taxon>Pseudomonadota</taxon>
        <taxon>Gammaproteobacteria</taxon>
        <taxon>Vibrionales</taxon>
        <taxon>Vibrionaceae</taxon>
        <taxon>Photobacterium</taxon>
    </lineage>
</organism>